<accession>A0AAD1XGM5</accession>
<dbReference type="GO" id="GO:0070390">
    <property type="term" value="C:transcription export complex 2"/>
    <property type="evidence" value="ECO:0007669"/>
    <property type="project" value="TreeGrafter"/>
</dbReference>
<name>A0AAD1XGM5_EUPCR</name>
<dbReference type="PANTHER" id="PTHR12436">
    <property type="entry name" value="80 KDA MCM3-ASSOCIATED PROTEIN"/>
    <property type="match status" value="1"/>
</dbReference>
<dbReference type="AlphaFoldDB" id="A0AAD1XGM5"/>
<organism evidence="2 3">
    <name type="scientific">Euplotes crassus</name>
    <dbReference type="NCBI Taxonomy" id="5936"/>
    <lineage>
        <taxon>Eukaryota</taxon>
        <taxon>Sar</taxon>
        <taxon>Alveolata</taxon>
        <taxon>Ciliophora</taxon>
        <taxon>Intramacronucleata</taxon>
        <taxon>Spirotrichea</taxon>
        <taxon>Hypotrichia</taxon>
        <taxon>Euplotida</taxon>
        <taxon>Euplotidae</taxon>
        <taxon>Moneuplotes</taxon>
    </lineage>
</organism>
<proteinExistence type="predicted"/>
<sequence length="330" mass="38174">MDIKEHEQGYQLEDFAFCSPEEAENRSSNEASKESRVYDDLSIFEIEQTDPSERVCDPKRVIKKYSREINAGTNYPRSPEVLLNCVLYMTNEILDAKPDGYFSKTLAKCSNPNVKIYNFCSDRFRAVLQDLTINGDSSEETIACYQKMVYFYIDYGVIMLDWPDFPLTPHCQLLSHCLVNLNTCHNQSGSTNQSEFLGYLLIVAEDDPLWTIELLKSTEFEVAQVALKALKPRWKRNEAEEEIKQELGRLEKLRILIDAQRGWSRRKLEFDQIKKSIKEIHTFIIDSKPTKKLKFKIRPETLSKFLPFSSASTHSLELQDDGFLHPKGTS</sequence>
<comment type="caution">
    <text evidence="2">The sequence shown here is derived from an EMBL/GenBank/DDBJ whole genome shotgun (WGS) entry which is preliminary data.</text>
</comment>
<protein>
    <recommendedName>
        <fullName evidence="1">SAC3/GANP/THP3 conserved domain-containing protein</fullName>
    </recommendedName>
</protein>
<dbReference type="GO" id="GO:0005737">
    <property type="term" value="C:cytoplasm"/>
    <property type="evidence" value="ECO:0007669"/>
    <property type="project" value="TreeGrafter"/>
</dbReference>
<dbReference type="EMBL" id="CAMPGE010012663">
    <property type="protein sequence ID" value="CAI2371426.1"/>
    <property type="molecule type" value="Genomic_DNA"/>
</dbReference>
<dbReference type="Pfam" id="PF03399">
    <property type="entry name" value="SAC3_GANP"/>
    <property type="match status" value="1"/>
</dbReference>
<evidence type="ECO:0000313" key="2">
    <source>
        <dbReference type="EMBL" id="CAI2371426.1"/>
    </source>
</evidence>
<dbReference type="Proteomes" id="UP001295684">
    <property type="component" value="Unassembled WGS sequence"/>
</dbReference>
<dbReference type="InterPro" id="IPR005062">
    <property type="entry name" value="SAC3/GANP/THP3_conserved"/>
</dbReference>
<dbReference type="InterPro" id="IPR045107">
    <property type="entry name" value="SAC3/GANP/THP3"/>
</dbReference>
<keyword evidence="3" id="KW-1185">Reference proteome</keyword>
<dbReference type="PANTHER" id="PTHR12436:SF3">
    <property type="entry name" value="GERMINAL-CENTER ASSOCIATED NUCLEAR PROTEIN"/>
    <property type="match status" value="1"/>
</dbReference>
<evidence type="ECO:0000259" key="1">
    <source>
        <dbReference type="Pfam" id="PF03399"/>
    </source>
</evidence>
<evidence type="ECO:0000313" key="3">
    <source>
        <dbReference type="Proteomes" id="UP001295684"/>
    </source>
</evidence>
<gene>
    <name evidence="2" type="ORF">ECRASSUSDP1_LOCUS12749</name>
</gene>
<reference evidence="2" key="1">
    <citation type="submission" date="2023-07" db="EMBL/GenBank/DDBJ databases">
        <authorList>
            <consortium name="AG Swart"/>
            <person name="Singh M."/>
            <person name="Singh A."/>
            <person name="Seah K."/>
            <person name="Emmerich C."/>
        </authorList>
    </citation>
    <scope>NUCLEOTIDE SEQUENCE</scope>
    <source>
        <strain evidence="2">DP1</strain>
    </source>
</reference>
<dbReference type="Gene3D" id="1.25.40.990">
    <property type="match status" value="1"/>
</dbReference>
<feature type="domain" description="SAC3/GANP/THP3 conserved" evidence="1">
    <location>
        <begin position="18"/>
        <end position="208"/>
    </location>
</feature>
<dbReference type="GO" id="GO:0006406">
    <property type="term" value="P:mRNA export from nucleus"/>
    <property type="evidence" value="ECO:0007669"/>
    <property type="project" value="TreeGrafter"/>
</dbReference>